<feature type="signal peptide" evidence="1">
    <location>
        <begin position="1"/>
        <end position="25"/>
    </location>
</feature>
<gene>
    <name evidence="2" type="ORF">QF118_12265</name>
</gene>
<name>A0ABY8QDK3_9RHOB</name>
<feature type="chain" id="PRO_5046841426" evidence="1">
    <location>
        <begin position="26"/>
        <end position="69"/>
    </location>
</feature>
<evidence type="ECO:0000313" key="2">
    <source>
        <dbReference type="EMBL" id="WGW02711.1"/>
    </source>
</evidence>
<sequence>MTRNIFHRDFNGLKAACLAALIALACLMGEVPHPMTDSAARQQSTPERILPAAVIEDAACAQACAGITL</sequence>
<protein>
    <submittedName>
        <fullName evidence="2">Uncharacterized protein</fullName>
    </submittedName>
</protein>
<keyword evidence="3" id="KW-1185">Reference proteome</keyword>
<proteinExistence type="predicted"/>
<organism evidence="2 3">
    <name type="scientific">Tropicibacter oceani</name>
    <dbReference type="NCBI Taxonomy" id="3058420"/>
    <lineage>
        <taxon>Bacteria</taxon>
        <taxon>Pseudomonadati</taxon>
        <taxon>Pseudomonadota</taxon>
        <taxon>Alphaproteobacteria</taxon>
        <taxon>Rhodobacterales</taxon>
        <taxon>Roseobacteraceae</taxon>
        <taxon>Tropicibacter</taxon>
    </lineage>
</organism>
<dbReference type="RefSeq" id="WP_282299343.1">
    <property type="nucleotide sequence ID" value="NZ_CP124616.1"/>
</dbReference>
<dbReference type="EMBL" id="CP124616">
    <property type="protein sequence ID" value="WGW02711.1"/>
    <property type="molecule type" value="Genomic_DNA"/>
</dbReference>
<accession>A0ABY8QDK3</accession>
<evidence type="ECO:0000256" key="1">
    <source>
        <dbReference type="SAM" id="SignalP"/>
    </source>
</evidence>
<keyword evidence="1" id="KW-0732">Signal</keyword>
<reference evidence="2 3" key="1">
    <citation type="submission" date="2023-05" db="EMBL/GenBank/DDBJ databases">
        <title>YMD87, complete Genome.</title>
        <authorList>
            <person name="Zhang J."/>
            <person name="Xu X."/>
        </authorList>
    </citation>
    <scope>NUCLEOTIDE SEQUENCE [LARGE SCALE GENOMIC DNA]</scope>
    <source>
        <strain evidence="2 3">YMD87</strain>
    </source>
</reference>
<dbReference type="Proteomes" id="UP001241605">
    <property type="component" value="Chromosome"/>
</dbReference>
<dbReference type="PROSITE" id="PS51257">
    <property type="entry name" value="PROKAR_LIPOPROTEIN"/>
    <property type="match status" value="1"/>
</dbReference>
<evidence type="ECO:0000313" key="3">
    <source>
        <dbReference type="Proteomes" id="UP001241605"/>
    </source>
</evidence>